<dbReference type="EC" id="3.6.4.13" evidence="7"/>
<keyword evidence="3 6" id="KW-0347">Helicase</keyword>
<dbReference type="SMART" id="SM01178">
    <property type="entry name" value="DUF4217"/>
    <property type="match status" value="1"/>
</dbReference>
<sequence length="638" mass="71605">MAQEKDSFTLNIGVGPSKNLESDLTQKPQRKLQNKKGKPNSKRKITNDEDSESDYESYKKLKVNHDKSKQTQYVSSLFGHNPEIPSLESKDISPVCEEVFSNDIFKDIANVHPFTVKTLEESFGVTKVTVVQQLALPVLMSGKDALVRSQTGSGKTLAYAVPIVEALHCVRPKLSRADGIRAVVVLPTRELALQTFQCFESLVKSFKWLVPGLVVGGEKRKSEKARLRKGFNILVGTPGRINDHVSHTQALRLDRVQWLVLDEADRLLDLGYEQEITSLVKQLEEQSQERRQTVLLSATLTPRVEQLAGLTLTAPVRLDASQAQDSELVIPQSLSQQYIVTPAKLRLVTLAAFIHWKCQVGQGKMLVFMATQDMVDYHTDLLSTVLSGTAEFLRLHGSMTQHDRTQVFQAFRAADSGVLLCTDVAARGLDLPSVDWIVQYTSPATAEDYVHRVGRTARVGHTGSAVLFLVPSELGFISQLQDKRIRLKEEQMYECLQSLQSLEWEDENRRSSGMEGAATSLQLRFETAVLEQKKLHSSACKAYVSWVRFYSSYPKEARECFNFKELHLGHFAKSFALRDPPTSIGGVGRPNFKQTNQNRRPGRREPQYQPKPPPRLRASVSEFSSGLEPSKKKKKTLI</sequence>
<keyword evidence="2 6" id="KW-0378">Hydrolase</keyword>
<dbReference type="Pfam" id="PF00270">
    <property type="entry name" value="DEAD"/>
    <property type="match status" value="1"/>
</dbReference>
<keyword evidence="5 7" id="KW-0694">RNA-binding</keyword>
<name>A0A1B6LZU9_9HEMI</name>
<dbReference type="Gene3D" id="3.40.50.300">
    <property type="entry name" value="P-loop containing nucleotide triphosphate hydrolases"/>
    <property type="match status" value="2"/>
</dbReference>
<dbReference type="SMART" id="SM00487">
    <property type="entry name" value="DEXDc"/>
    <property type="match status" value="1"/>
</dbReference>
<evidence type="ECO:0000259" key="9">
    <source>
        <dbReference type="PROSITE" id="PS51192"/>
    </source>
</evidence>
<dbReference type="InterPro" id="IPR027417">
    <property type="entry name" value="P-loop_NTPase"/>
</dbReference>
<dbReference type="PROSITE" id="PS51192">
    <property type="entry name" value="HELICASE_ATP_BIND_1"/>
    <property type="match status" value="1"/>
</dbReference>
<comment type="function">
    <text evidence="7">RNA helicase.</text>
</comment>
<accession>A0A1B6LZU9</accession>
<dbReference type="PROSITE" id="PS51194">
    <property type="entry name" value="HELICASE_CTER"/>
    <property type="match status" value="1"/>
</dbReference>
<dbReference type="InterPro" id="IPR000629">
    <property type="entry name" value="RNA-helicase_DEAD-box_CS"/>
</dbReference>
<dbReference type="CDD" id="cd17949">
    <property type="entry name" value="DEADc_DDX31"/>
    <property type="match status" value="1"/>
</dbReference>
<evidence type="ECO:0000256" key="1">
    <source>
        <dbReference type="ARBA" id="ARBA00022741"/>
    </source>
</evidence>
<dbReference type="SMART" id="SM00490">
    <property type="entry name" value="HELICc"/>
    <property type="match status" value="1"/>
</dbReference>
<reference evidence="11" key="1">
    <citation type="submission" date="2015-11" db="EMBL/GenBank/DDBJ databases">
        <title>De novo transcriptome assembly of four potential Pierce s Disease insect vectors from Arizona vineyards.</title>
        <authorList>
            <person name="Tassone E.E."/>
        </authorList>
    </citation>
    <scope>NUCLEOTIDE SEQUENCE</scope>
</reference>
<keyword evidence="1 6" id="KW-0547">Nucleotide-binding</keyword>
<feature type="compositionally biased region" description="Basic residues" evidence="8">
    <location>
        <begin position="28"/>
        <end position="44"/>
    </location>
</feature>
<dbReference type="PANTHER" id="PTHR24031">
    <property type="entry name" value="RNA HELICASE"/>
    <property type="match status" value="1"/>
</dbReference>
<organism evidence="11">
    <name type="scientific">Graphocephala atropunctata</name>
    <dbReference type="NCBI Taxonomy" id="36148"/>
    <lineage>
        <taxon>Eukaryota</taxon>
        <taxon>Metazoa</taxon>
        <taxon>Ecdysozoa</taxon>
        <taxon>Arthropoda</taxon>
        <taxon>Hexapoda</taxon>
        <taxon>Insecta</taxon>
        <taxon>Pterygota</taxon>
        <taxon>Neoptera</taxon>
        <taxon>Paraneoptera</taxon>
        <taxon>Hemiptera</taxon>
        <taxon>Auchenorrhyncha</taxon>
        <taxon>Membracoidea</taxon>
        <taxon>Cicadellidae</taxon>
        <taxon>Cicadellinae</taxon>
        <taxon>Cicadellini</taxon>
        <taxon>Graphocephala</taxon>
    </lineage>
</organism>
<evidence type="ECO:0000259" key="10">
    <source>
        <dbReference type="PROSITE" id="PS51194"/>
    </source>
</evidence>
<dbReference type="InterPro" id="IPR011545">
    <property type="entry name" value="DEAD/DEAH_box_helicase_dom"/>
</dbReference>
<evidence type="ECO:0000256" key="8">
    <source>
        <dbReference type="SAM" id="MobiDB-lite"/>
    </source>
</evidence>
<dbReference type="GO" id="GO:0016887">
    <property type="term" value="F:ATP hydrolysis activity"/>
    <property type="evidence" value="ECO:0007669"/>
    <property type="project" value="RHEA"/>
</dbReference>
<evidence type="ECO:0000256" key="5">
    <source>
        <dbReference type="ARBA" id="ARBA00022884"/>
    </source>
</evidence>
<dbReference type="PROSITE" id="PS00039">
    <property type="entry name" value="DEAD_ATP_HELICASE"/>
    <property type="match status" value="1"/>
</dbReference>
<dbReference type="InterPro" id="IPR025313">
    <property type="entry name" value="SPB4-like_CTE"/>
</dbReference>
<feature type="domain" description="Helicase C-terminal" evidence="10">
    <location>
        <begin position="333"/>
        <end position="500"/>
    </location>
</feature>
<evidence type="ECO:0000256" key="4">
    <source>
        <dbReference type="ARBA" id="ARBA00022840"/>
    </source>
</evidence>
<dbReference type="AlphaFoldDB" id="A0A1B6LZU9"/>
<feature type="domain" description="Helicase ATP-binding" evidence="9">
    <location>
        <begin position="136"/>
        <end position="318"/>
    </location>
</feature>
<evidence type="ECO:0000256" key="7">
    <source>
        <dbReference type="RuleBase" id="RU365068"/>
    </source>
</evidence>
<dbReference type="SUPFAM" id="SSF52540">
    <property type="entry name" value="P-loop containing nucleoside triphosphate hydrolases"/>
    <property type="match status" value="1"/>
</dbReference>
<dbReference type="CDD" id="cd18787">
    <property type="entry name" value="SF2_C_DEAD"/>
    <property type="match status" value="1"/>
</dbReference>
<feature type="region of interest" description="Disordered" evidence="8">
    <location>
        <begin position="582"/>
        <end position="638"/>
    </location>
</feature>
<keyword evidence="4 6" id="KW-0067">ATP-binding</keyword>
<dbReference type="GO" id="GO:0003723">
    <property type="term" value="F:RNA binding"/>
    <property type="evidence" value="ECO:0007669"/>
    <property type="project" value="UniProtKB-UniRule"/>
</dbReference>
<evidence type="ECO:0000313" key="11">
    <source>
        <dbReference type="EMBL" id="JAT29160.1"/>
    </source>
</evidence>
<dbReference type="EMBL" id="GEBQ01010817">
    <property type="protein sequence ID" value="JAT29160.1"/>
    <property type="molecule type" value="Transcribed_RNA"/>
</dbReference>
<evidence type="ECO:0000256" key="3">
    <source>
        <dbReference type="ARBA" id="ARBA00022806"/>
    </source>
</evidence>
<gene>
    <name evidence="11" type="ORF">g.22407</name>
</gene>
<feature type="region of interest" description="Disordered" evidence="8">
    <location>
        <begin position="1"/>
        <end position="55"/>
    </location>
</feature>
<dbReference type="GO" id="GO:0005524">
    <property type="term" value="F:ATP binding"/>
    <property type="evidence" value="ECO:0007669"/>
    <property type="project" value="UniProtKB-UniRule"/>
</dbReference>
<comment type="domain">
    <text evidence="7">The Q motif is unique to and characteristic of the DEAD box family of RNA helicases and controls ATP binding and hydrolysis.</text>
</comment>
<comment type="catalytic activity">
    <reaction evidence="7">
        <text>ATP + H2O = ADP + phosphate + H(+)</text>
        <dbReference type="Rhea" id="RHEA:13065"/>
        <dbReference type="ChEBI" id="CHEBI:15377"/>
        <dbReference type="ChEBI" id="CHEBI:15378"/>
        <dbReference type="ChEBI" id="CHEBI:30616"/>
        <dbReference type="ChEBI" id="CHEBI:43474"/>
        <dbReference type="ChEBI" id="CHEBI:456216"/>
        <dbReference type="EC" id="3.6.4.13"/>
    </reaction>
</comment>
<comment type="similarity">
    <text evidence="6">Belongs to the DEAD box helicase family.</text>
</comment>
<dbReference type="InterPro" id="IPR001650">
    <property type="entry name" value="Helicase_C-like"/>
</dbReference>
<dbReference type="Pfam" id="PF13959">
    <property type="entry name" value="CTE_SPB4"/>
    <property type="match status" value="1"/>
</dbReference>
<evidence type="ECO:0000256" key="2">
    <source>
        <dbReference type="ARBA" id="ARBA00022801"/>
    </source>
</evidence>
<evidence type="ECO:0000256" key="6">
    <source>
        <dbReference type="RuleBase" id="RU000492"/>
    </source>
</evidence>
<proteinExistence type="inferred from homology"/>
<dbReference type="GO" id="GO:0003724">
    <property type="term" value="F:RNA helicase activity"/>
    <property type="evidence" value="ECO:0007669"/>
    <property type="project" value="UniProtKB-EC"/>
</dbReference>
<dbReference type="Pfam" id="PF00271">
    <property type="entry name" value="Helicase_C"/>
    <property type="match status" value="1"/>
</dbReference>
<dbReference type="InterPro" id="IPR014001">
    <property type="entry name" value="Helicase_ATP-bd"/>
</dbReference>
<protein>
    <recommendedName>
        <fullName evidence="7">ATP-dependent RNA helicase</fullName>
        <ecNumber evidence="7">3.6.4.13</ecNumber>
    </recommendedName>
</protein>